<feature type="compositionally biased region" description="Basic and acidic residues" evidence="1">
    <location>
        <begin position="232"/>
        <end position="251"/>
    </location>
</feature>
<dbReference type="GO" id="GO:0000149">
    <property type="term" value="F:SNARE binding"/>
    <property type="evidence" value="ECO:0007669"/>
    <property type="project" value="TreeGrafter"/>
</dbReference>
<feature type="region of interest" description="Disordered" evidence="1">
    <location>
        <begin position="165"/>
        <end position="256"/>
    </location>
</feature>
<dbReference type="GO" id="GO:0070382">
    <property type="term" value="C:exocytic vesicle"/>
    <property type="evidence" value="ECO:0007669"/>
    <property type="project" value="TreeGrafter"/>
</dbReference>
<protein>
    <submittedName>
        <fullName evidence="4">Synaptotagmin-11</fullName>
    </submittedName>
</protein>
<dbReference type="GO" id="GO:0030276">
    <property type="term" value="F:clathrin binding"/>
    <property type="evidence" value="ECO:0007669"/>
    <property type="project" value="TreeGrafter"/>
</dbReference>
<keyword evidence="2" id="KW-0812">Transmembrane</keyword>
<keyword evidence="2" id="KW-0472">Membrane</keyword>
<dbReference type="Pfam" id="PF00168">
    <property type="entry name" value="C2"/>
    <property type="match status" value="2"/>
</dbReference>
<dbReference type="GO" id="GO:0048488">
    <property type="term" value="P:synaptic vesicle endocytosis"/>
    <property type="evidence" value="ECO:0007669"/>
    <property type="project" value="TreeGrafter"/>
</dbReference>
<dbReference type="InterPro" id="IPR035892">
    <property type="entry name" value="C2_domain_sf"/>
</dbReference>
<dbReference type="GO" id="GO:0005509">
    <property type="term" value="F:calcium ion binding"/>
    <property type="evidence" value="ECO:0007669"/>
    <property type="project" value="TreeGrafter"/>
</dbReference>
<evidence type="ECO:0000313" key="5">
    <source>
        <dbReference type="Proteomes" id="UP001249851"/>
    </source>
</evidence>
<name>A0AAD9Q522_ACRCE</name>
<dbReference type="SMART" id="SM00239">
    <property type="entry name" value="C2"/>
    <property type="match status" value="2"/>
</dbReference>
<dbReference type="GO" id="GO:0098793">
    <property type="term" value="C:presynapse"/>
    <property type="evidence" value="ECO:0007669"/>
    <property type="project" value="GOC"/>
</dbReference>
<proteinExistence type="predicted"/>
<dbReference type="Gene3D" id="2.60.40.150">
    <property type="entry name" value="C2 domain"/>
    <property type="match status" value="2"/>
</dbReference>
<dbReference type="AlphaFoldDB" id="A0AAD9Q522"/>
<dbReference type="GO" id="GO:0001786">
    <property type="term" value="F:phosphatidylserine binding"/>
    <property type="evidence" value="ECO:0007669"/>
    <property type="project" value="TreeGrafter"/>
</dbReference>
<organism evidence="4 5">
    <name type="scientific">Acropora cervicornis</name>
    <name type="common">Staghorn coral</name>
    <dbReference type="NCBI Taxonomy" id="6130"/>
    <lineage>
        <taxon>Eukaryota</taxon>
        <taxon>Metazoa</taxon>
        <taxon>Cnidaria</taxon>
        <taxon>Anthozoa</taxon>
        <taxon>Hexacorallia</taxon>
        <taxon>Scleractinia</taxon>
        <taxon>Astrocoeniina</taxon>
        <taxon>Acroporidae</taxon>
        <taxon>Acropora</taxon>
    </lineage>
</organism>
<dbReference type="GO" id="GO:0005886">
    <property type="term" value="C:plasma membrane"/>
    <property type="evidence" value="ECO:0007669"/>
    <property type="project" value="TreeGrafter"/>
</dbReference>
<evidence type="ECO:0000313" key="4">
    <source>
        <dbReference type="EMBL" id="KAK2554481.1"/>
    </source>
</evidence>
<reference evidence="4" key="1">
    <citation type="journal article" date="2023" name="G3 (Bethesda)">
        <title>Whole genome assembly and annotation of the endangered Caribbean coral Acropora cervicornis.</title>
        <authorList>
            <person name="Selwyn J.D."/>
            <person name="Vollmer S.V."/>
        </authorList>
    </citation>
    <scope>NUCLEOTIDE SEQUENCE</scope>
    <source>
        <strain evidence="4">K2</strain>
    </source>
</reference>
<dbReference type="PANTHER" id="PTHR10024">
    <property type="entry name" value="SYNAPTOTAGMIN"/>
    <property type="match status" value="1"/>
</dbReference>
<dbReference type="GO" id="GO:0048791">
    <property type="term" value="P:calcium ion-regulated exocytosis of neurotransmitter"/>
    <property type="evidence" value="ECO:0007669"/>
    <property type="project" value="TreeGrafter"/>
</dbReference>
<reference evidence="4" key="2">
    <citation type="journal article" date="2023" name="Science">
        <title>Genomic signatures of disease resistance in endangered staghorn corals.</title>
        <authorList>
            <person name="Vollmer S.V."/>
            <person name="Selwyn J.D."/>
            <person name="Despard B.A."/>
            <person name="Roesel C.L."/>
        </authorList>
    </citation>
    <scope>NUCLEOTIDE SEQUENCE</scope>
    <source>
        <strain evidence="4">K2</strain>
    </source>
</reference>
<gene>
    <name evidence="4" type="ORF">P5673_023919</name>
</gene>
<dbReference type="PROSITE" id="PS50004">
    <property type="entry name" value="C2"/>
    <property type="match status" value="2"/>
</dbReference>
<evidence type="ECO:0000256" key="1">
    <source>
        <dbReference type="SAM" id="MobiDB-lite"/>
    </source>
</evidence>
<dbReference type="CDD" id="cd00276">
    <property type="entry name" value="C2B_Synaptotagmin"/>
    <property type="match status" value="1"/>
</dbReference>
<comment type="caution">
    <text evidence="4">The sequence shown here is derived from an EMBL/GenBank/DDBJ whole genome shotgun (WGS) entry which is preliminary data.</text>
</comment>
<keyword evidence="5" id="KW-1185">Reference proteome</keyword>
<accession>A0AAD9Q522</accession>
<feature type="transmembrane region" description="Helical" evidence="2">
    <location>
        <begin position="55"/>
        <end position="86"/>
    </location>
</feature>
<dbReference type="SUPFAM" id="SSF49562">
    <property type="entry name" value="C2 domain (Calcium/lipid-binding domain, CaLB)"/>
    <property type="match status" value="2"/>
</dbReference>
<sequence length="565" mass="63051">MLLERFTMAPSYPILQHHPKTLLAKNKNSIVKRDFDPHKKPPSSNSLTRFASNNTGLLCLFGILMFPVLLGLAVGYGLVILGIGAYKKMKTEKSKTNATTEAQKIQVVLGDRIVDSSFPKTVSLNVQETKNRSFSGSSAPRYYYHRLCNFSDELVNSDVKKNFDESSISEDDMDNRSRDKSQAGARNVEESDSSTHASLEDNLDKTEDEGEKELESPKSDLPSCGASSEDNSPVKENKASKPSTPEKKHLNLLEANSNGSTLKGIGLIEEDKVSSPDNTDENRGRIRFALHYNVAKTELQVNIIKAINLPITDNKQGINPMVKLSLLPQQFCWQRTKIVDATPDPIFNETFVISGFSKDRIQDYELKFRVANFQDTFKERYGDEVIGEILFPLSELKLTENSASFSITKWLYLKPPIPLAAEAGDLGELCVSLCFRPISGRLIVTITKIRGLPKVTADRTDPYVKLALYCDGVRMSKANTRVKRRSLNPVYNEKFNFNVSADQISLTTIVLKIVNHSEINNGGGSLGAVILGFDSLGSGQEQWKSMIESPSRHVEKWHKLQKDFC</sequence>
<feature type="domain" description="C2" evidence="3">
    <location>
        <begin position="425"/>
        <end position="558"/>
    </location>
</feature>
<dbReference type="PANTHER" id="PTHR10024:SF227">
    <property type="entry name" value="SYNAPTOTAGMIN 1"/>
    <property type="match status" value="1"/>
</dbReference>
<evidence type="ECO:0000256" key="2">
    <source>
        <dbReference type="SAM" id="Phobius"/>
    </source>
</evidence>
<feature type="domain" description="C2" evidence="3">
    <location>
        <begin position="282"/>
        <end position="411"/>
    </location>
</feature>
<evidence type="ECO:0000259" key="3">
    <source>
        <dbReference type="PROSITE" id="PS50004"/>
    </source>
</evidence>
<keyword evidence="2" id="KW-1133">Transmembrane helix</keyword>
<dbReference type="InterPro" id="IPR000008">
    <property type="entry name" value="C2_dom"/>
</dbReference>
<dbReference type="GO" id="GO:0005544">
    <property type="term" value="F:calcium-dependent phospholipid binding"/>
    <property type="evidence" value="ECO:0007669"/>
    <property type="project" value="TreeGrafter"/>
</dbReference>
<dbReference type="Proteomes" id="UP001249851">
    <property type="component" value="Unassembled WGS sequence"/>
</dbReference>
<dbReference type="EMBL" id="JARQWQ010000069">
    <property type="protein sequence ID" value="KAK2554481.1"/>
    <property type="molecule type" value="Genomic_DNA"/>
</dbReference>